<feature type="region of interest" description="Disordered" evidence="1">
    <location>
        <begin position="512"/>
        <end position="533"/>
    </location>
</feature>
<evidence type="ECO:0000313" key="2">
    <source>
        <dbReference type="EMBL" id="OLN86229.1"/>
    </source>
</evidence>
<feature type="compositionally biased region" description="Acidic residues" evidence="1">
    <location>
        <begin position="274"/>
        <end position="284"/>
    </location>
</feature>
<accession>A0A1Q8RPH6</accession>
<dbReference type="EMBL" id="MPGH01000132">
    <property type="protein sequence ID" value="OLN86229.1"/>
    <property type="molecule type" value="Genomic_DNA"/>
</dbReference>
<feature type="compositionally biased region" description="Polar residues" evidence="1">
    <location>
        <begin position="352"/>
        <end position="366"/>
    </location>
</feature>
<sequence length="928" mass="102013">MSLQEPPDSVSTDVRIDVSSAHESLLSATGAALNFAASFHRDAQACRSTLERQNLHEIYRDKILAIDGVAANVAAAFLPFLRTARSPERGDHDRWGHFDRLAQRGRKMRDRESQRLQHQSGIIAAWGLGCFEYYGWHALPLPLLRQLHDLAVLMPRWEDVVGLLNSKMLARHELRVMSGKNKALRIGEHSPASKVQASHSPVERSDILAALEWAQTNTASATARPEVKQLAHRINETPIRQFGLKLDVYGMIVPSTDSEAKNGGSGGGDHDGDKCDDDVDGDASEGDHLEPSNRPTKRTRLSSTSRGAFIPTDAAPSERGRDSATRRSCTPSNNLTGSEEPKEPEESRPGPQDQTARNQSRGNEQLQVIADMDSSGREIAREKKIAEEGSITEALNMKDGTEDDEAGFLTRYEHSSDTEDGGQGAGERVGMTATKFNRTSRKGSAIRTVTYSGKSPGARLPTPQSSKPYIKSPPVTGRTAATHSGECHSSPVPGRSGRIARAPAVANVLPLGGSVPAPQTRSSPVSSESGSLPWRRPTLLQNLQAHHADAFGQLVEELGRPHVSEDVLHQRSLQLNWLGPQRWARIHADPEDRLGRSCVASREDADVWYLSWDVFRSYAETGFIFKRPVVIKQKFQDSGTYDIVDYIDMLWQRFPEQQIDVQNSATGVCSSMSLADYCLAVAHVDLSSSDAAAAISSVTNLRRLARADEPLLIRLPRFRLLSTLADRVAGTVRRSGHLITNDVQGCLGFNLLCFAGAFSGAHVDPLGGSWSRCLYGTQIVAVAVDLDDGDWRRFSREGRDWSPRGQGRLIVLEQDDVLLMPPGLRAIRATFAPEPCLVEGGMLWDECAIPEILEGLLWVANNRAYTHDTIHMAFQLFPLIDAMEKWLDDDNYVGRPSTEDTAAERNQAVKAGIRSLRALLRLSTRPAF</sequence>
<dbReference type="Proteomes" id="UP000186583">
    <property type="component" value="Unassembled WGS sequence"/>
</dbReference>
<feature type="compositionally biased region" description="Basic and acidic residues" evidence="1">
    <location>
        <begin position="316"/>
        <end position="325"/>
    </location>
</feature>
<feature type="compositionally biased region" description="Low complexity" evidence="1">
    <location>
        <begin position="522"/>
        <end position="531"/>
    </location>
</feature>
<reference evidence="2 3" key="1">
    <citation type="submission" date="2016-11" db="EMBL/GenBank/DDBJ databases">
        <title>Draft Genome Assembly of Colletotrichum chlorophyti a pathogen of herbaceous plants.</title>
        <authorList>
            <person name="Gan P."/>
            <person name="Narusaka M."/>
            <person name="Tsushima A."/>
            <person name="Narusaka Y."/>
            <person name="Takano Y."/>
            <person name="Shirasu K."/>
        </authorList>
    </citation>
    <scope>NUCLEOTIDE SEQUENCE [LARGE SCALE GENOMIC DNA]</scope>
    <source>
        <strain evidence="2 3">NTL11</strain>
    </source>
</reference>
<keyword evidence="3" id="KW-1185">Reference proteome</keyword>
<feature type="compositionally biased region" description="Polar residues" evidence="1">
    <location>
        <begin position="326"/>
        <end position="336"/>
    </location>
</feature>
<comment type="caution">
    <text evidence="2">The sequence shown here is derived from an EMBL/GenBank/DDBJ whole genome shotgun (WGS) entry which is preliminary data.</text>
</comment>
<evidence type="ECO:0000256" key="1">
    <source>
        <dbReference type="SAM" id="MobiDB-lite"/>
    </source>
</evidence>
<dbReference type="AlphaFoldDB" id="A0A1Q8RPH6"/>
<feature type="region of interest" description="Disordered" evidence="1">
    <location>
        <begin position="414"/>
        <end position="497"/>
    </location>
</feature>
<evidence type="ECO:0000313" key="3">
    <source>
        <dbReference type="Proteomes" id="UP000186583"/>
    </source>
</evidence>
<dbReference type="OrthoDB" id="4588818at2759"/>
<gene>
    <name evidence="2" type="ORF">CCHL11_04130</name>
</gene>
<dbReference type="SUPFAM" id="SSF51197">
    <property type="entry name" value="Clavaminate synthase-like"/>
    <property type="match status" value="1"/>
</dbReference>
<feature type="region of interest" description="Disordered" evidence="1">
    <location>
        <begin position="257"/>
        <end position="376"/>
    </location>
</feature>
<name>A0A1Q8RPH6_9PEZI</name>
<proteinExistence type="predicted"/>
<feature type="compositionally biased region" description="Basic and acidic residues" evidence="1">
    <location>
        <begin position="339"/>
        <end position="348"/>
    </location>
</feature>
<organism evidence="2 3">
    <name type="scientific">Colletotrichum chlorophyti</name>
    <dbReference type="NCBI Taxonomy" id="708187"/>
    <lineage>
        <taxon>Eukaryota</taxon>
        <taxon>Fungi</taxon>
        <taxon>Dikarya</taxon>
        <taxon>Ascomycota</taxon>
        <taxon>Pezizomycotina</taxon>
        <taxon>Sordariomycetes</taxon>
        <taxon>Hypocreomycetidae</taxon>
        <taxon>Glomerellales</taxon>
        <taxon>Glomerellaceae</taxon>
        <taxon>Colletotrichum</taxon>
    </lineage>
</organism>
<protein>
    <recommendedName>
        <fullName evidence="4">JmjC domain-containing protein</fullName>
    </recommendedName>
</protein>
<evidence type="ECO:0008006" key="4">
    <source>
        <dbReference type="Google" id="ProtNLM"/>
    </source>
</evidence>